<reference evidence="3 4" key="1">
    <citation type="journal article" date="2022" name="G3 (Bethesda)">
        <title>Enemy or ally: a genomic approach to elucidate the lifestyle of Phyllosticta citrichinaensis.</title>
        <authorList>
            <person name="Buijs V.A."/>
            <person name="Groenewald J.Z."/>
            <person name="Haridas S."/>
            <person name="LaButti K.M."/>
            <person name="Lipzen A."/>
            <person name="Martin F.M."/>
            <person name="Barry K."/>
            <person name="Grigoriev I.V."/>
            <person name="Crous P.W."/>
            <person name="Seidl M.F."/>
        </authorList>
    </citation>
    <scope>NUCLEOTIDE SEQUENCE [LARGE SCALE GENOMIC DNA]</scope>
    <source>
        <strain evidence="3 4">CBS 129764</strain>
    </source>
</reference>
<organism evidence="3 4">
    <name type="scientific">Phyllosticta citrichinensis</name>
    <dbReference type="NCBI Taxonomy" id="1130410"/>
    <lineage>
        <taxon>Eukaryota</taxon>
        <taxon>Fungi</taxon>
        <taxon>Dikarya</taxon>
        <taxon>Ascomycota</taxon>
        <taxon>Pezizomycotina</taxon>
        <taxon>Dothideomycetes</taxon>
        <taxon>Dothideomycetes incertae sedis</taxon>
        <taxon>Botryosphaeriales</taxon>
        <taxon>Phyllostictaceae</taxon>
        <taxon>Phyllosticta</taxon>
    </lineage>
</organism>
<evidence type="ECO:0000313" key="4">
    <source>
        <dbReference type="Proteomes" id="UP001456524"/>
    </source>
</evidence>
<proteinExistence type="predicted"/>
<feature type="domain" description="DUF7907" evidence="2">
    <location>
        <begin position="32"/>
        <end position="202"/>
    </location>
</feature>
<dbReference type="EMBL" id="JBBWUH010000007">
    <property type="protein sequence ID" value="KAK8161426.1"/>
    <property type="molecule type" value="Genomic_DNA"/>
</dbReference>
<gene>
    <name evidence="3" type="ORF">IWX90DRAFT_267823</name>
</gene>
<dbReference type="Proteomes" id="UP001456524">
    <property type="component" value="Unassembled WGS sequence"/>
</dbReference>
<dbReference type="InterPro" id="IPR057229">
    <property type="entry name" value="DUF7907"/>
</dbReference>
<evidence type="ECO:0000256" key="1">
    <source>
        <dbReference type="SAM" id="SignalP"/>
    </source>
</evidence>
<sequence>MQLQSVLLLLLAILFQVAAATPLTNVTPGGRTKFHILTELVNTTEFVTKARFHGKTVVPVMSGTAGRLFVQKDPGPMAFLNQTFSFDVNYLSFDVPVGDASYPMTQPLVQPFEPSNDSLFDPVSIKAYTVRSKRNGSLHAELFHKPAQNGLVPLSTDFLGWVVCQLQDYSFQLFWLHSAAAVPGALNDTELPEECARVFLKPDERDFPRATAS</sequence>
<feature type="chain" id="PRO_5045948429" description="DUF7907 domain-containing protein" evidence="1">
    <location>
        <begin position="21"/>
        <end position="213"/>
    </location>
</feature>
<evidence type="ECO:0000259" key="2">
    <source>
        <dbReference type="Pfam" id="PF25484"/>
    </source>
</evidence>
<accession>A0ABR1XMH2</accession>
<dbReference type="Pfam" id="PF25484">
    <property type="entry name" value="DUF7907"/>
    <property type="match status" value="1"/>
</dbReference>
<evidence type="ECO:0000313" key="3">
    <source>
        <dbReference type="EMBL" id="KAK8161426.1"/>
    </source>
</evidence>
<keyword evidence="1" id="KW-0732">Signal</keyword>
<keyword evidence="4" id="KW-1185">Reference proteome</keyword>
<comment type="caution">
    <text evidence="3">The sequence shown here is derived from an EMBL/GenBank/DDBJ whole genome shotgun (WGS) entry which is preliminary data.</text>
</comment>
<protein>
    <recommendedName>
        <fullName evidence="2">DUF7907 domain-containing protein</fullName>
    </recommendedName>
</protein>
<feature type="signal peptide" evidence="1">
    <location>
        <begin position="1"/>
        <end position="20"/>
    </location>
</feature>
<name>A0ABR1XMH2_9PEZI</name>